<dbReference type="Proteomes" id="UP000663862">
    <property type="component" value="Unassembled WGS sequence"/>
</dbReference>
<dbReference type="CDD" id="cd00190">
    <property type="entry name" value="Tryp_SPc"/>
    <property type="match status" value="1"/>
</dbReference>
<evidence type="ECO:0000256" key="3">
    <source>
        <dbReference type="RuleBase" id="RU363034"/>
    </source>
</evidence>
<dbReference type="PROSITE" id="PS50240">
    <property type="entry name" value="TRYPSIN_DOM"/>
    <property type="match status" value="1"/>
</dbReference>
<comment type="caution">
    <text evidence="5">The sequence shown here is derived from an EMBL/GenBank/DDBJ whole genome shotgun (WGS) entry which is preliminary data.</text>
</comment>
<keyword evidence="3" id="KW-0720">Serine protease</keyword>
<dbReference type="InterPro" id="IPR018114">
    <property type="entry name" value="TRYPSIN_HIS"/>
</dbReference>
<evidence type="ECO:0000313" key="5">
    <source>
        <dbReference type="EMBL" id="CAF4426471.1"/>
    </source>
</evidence>
<keyword evidence="3" id="KW-0645">Protease</keyword>
<feature type="domain" description="Peptidase S1" evidence="4">
    <location>
        <begin position="176"/>
        <end position="412"/>
    </location>
</feature>
<keyword evidence="1" id="KW-1015">Disulfide bond</keyword>
<dbReference type="EMBL" id="CAJOBQ010000855">
    <property type="protein sequence ID" value="CAF4426471.1"/>
    <property type="molecule type" value="Genomic_DNA"/>
</dbReference>
<proteinExistence type="inferred from homology"/>
<dbReference type="InterPro" id="IPR036397">
    <property type="entry name" value="RNaseH_sf"/>
</dbReference>
<dbReference type="InterPro" id="IPR001314">
    <property type="entry name" value="Peptidase_S1A"/>
</dbReference>
<dbReference type="Gene3D" id="3.30.420.10">
    <property type="entry name" value="Ribonuclease H-like superfamily/Ribonuclease H"/>
    <property type="match status" value="1"/>
</dbReference>
<dbReference type="AlphaFoldDB" id="A0A820QQK4"/>
<dbReference type="PRINTS" id="PR00722">
    <property type="entry name" value="CHYMOTRYPSIN"/>
</dbReference>
<evidence type="ECO:0000259" key="4">
    <source>
        <dbReference type="PROSITE" id="PS50240"/>
    </source>
</evidence>
<dbReference type="SUPFAM" id="SSF50494">
    <property type="entry name" value="Trypsin-like serine proteases"/>
    <property type="match status" value="1"/>
</dbReference>
<gene>
    <name evidence="5" type="ORF">TSG867_LOCUS14982</name>
</gene>
<dbReference type="InterPro" id="IPR033116">
    <property type="entry name" value="TRYPSIN_SER"/>
</dbReference>
<dbReference type="FunFam" id="2.40.10.10:FF:000002">
    <property type="entry name" value="Transmembrane protease serine"/>
    <property type="match status" value="1"/>
</dbReference>
<organism evidence="5 6">
    <name type="scientific">Rotaria socialis</name>
    <dbReference type="NCBI Taxonomy" id="392032"/>
    <lineage>
        <taxon>Eukaryota</taxon>
        <taxon>Metazoa</taxon>
        <taxon>Spiralia</taxon>
        <taxon>Gnathifera</taxon>
        <taxon>Rotifera</taxon>
        <taxon>Eurotatoria</taxon>
        <taxon>Bdelloidea</taxon>
        <taxon>Philodinida</taxon>
        <taxon>Philodinidae</taxon>
        <taxon>Rotaria</taxon>
    </lineage>
</organism>
<dbReference type="Pfam" id="PF13358">
    <property type="entry name" value="DDE_3"/>
    <property type="match status" value="1"/>
</dbReference>
<dbReference type="GO" id="GO:0003676">
    <property type="term" value="F:nucleic acid binding"/>
    <property type="evidence" value="ECO:0007669"/>
    <property type="project" value="InterPro"/>
</dbReference>
<dbReference type="InterPro" id="IPR043504">
    <property type="entry name" value="Peptidase_S1_PA_chymotrypsin"/>
</dbReference>
<accession>A0A820QQK4</accession>
<sequence>MVWRTPKEELDPKCTVPTVKYGGGNVKCWGRFSSSGVGNLVFIDENMTGEIYRDILQKNLFESVKKLNLGRKWVMQHDNDPKHRAHIVTNWLNEKGVERLKWPPYSPDLNPIEHMWDELERRMKKEKPKNATELKHTLSRVWQGIGTDVTKNTTYQCDPTIQCGCSAQSTVLISRIVGGEAAADYAWGWIVSLQRSLSHSCGASLLTSEYAVTAAHCVYDVSDISILSILAGTNYLYYPSVTTIQRRAVTGVIIHPDFNSVTITNDIAILQFDPLNVSSSSKLAFICLPKQNQDPFQTNSALVAIGWGTTSQYSKTPSSYLQQVTVQAFSSRSTWCQQSGIANTAVSFCAGIIDGGKDTCRGDSGGPLMAFVNNTWVLAGLTSFGYGCAQAGYPGVYARVSAFISFINSTVDFSVLTTATPPSQTETTTAVLITITSGIKNTNHSIPSGNDGNAIYKPMTVMRLWFSVLSCFLLCYLL</sequence>
<dbReference type="PROSITE" id="PS00134">
    <property type="entry name" value="TRYPSIN_HIS"/>
    <property type="match status" value="1"/>
</dbReference>
<comment type="similarity">
    <text evidence="2">Belongs to the peptidase S1 family. CLIP subfamily.</text>
</comment>
<dbReference type="GO" id="GO:0006508">
    <property type="term" value="P:proteolysis"/>
    <property type="evidence" value="ECO:0007669"/>
    <property type="project" value="UniProtKB-KW"/>
</dbReference>
<dbReference type="PANTHER" id="PTHR24252:SF7">
    <property type="entry name" value="HYALIN"/>
    <property type="match status" value="1"/>
</dbReference>
<dbReference type="PROSITE" id="PS00135">
    <property type="entry name" value="TRYPSIN_SER"/>
    <property type="match status" value="1"/>
</dbReference>
<dbReference type="InterPro" id="IPR001254">
    <property type="entry name" value="Trypsin_dom"/>
</dbReference>
<dbReference type="InterPro" id="IPR038717">
    <property type="entry name" value="Tc1-like_DDE_dom"/>
</dbReference>
<reference evidence="5" key="1">
    <citation type="submission" date="2021-02" db="EMBL/GenBank/DDBJ databases">
        <authorList>
            <person name="Nowell W R."/>
        </authorList>
    </citation>
    <scope>NUCLEOTIDE SEQUENCE</scope>
</reference>
<keyword evidence="3" id="KW-0378">Hydrolase</keyword>
<evidence type="ECO:0000256" key="2">
    <source>
        <dbReference type="ARBA" id="ARBA00024195"/>
    </source>
</evidence>
<dbReference type="InterPro" id="IPR009003">
    <property type="entry name" value="Peptidase_S1_PA"/>
</dbReference>
<dbReference type="PANTHER" id="PTHR24252">
    <property type="entry name" value="ACROSIN-RELATED"/>
    <property type="match status" value="1"/>
</dbReference>
<dbReference type="FunFam" id="2.40.10.10:FF:000068">
    <property type="entry name" value="transmembrane protease serine 2"/>
    <property type="match status" value="1"/>
</dbReference>
<protein>
    <recommendedName>
        <fullName evidence="4">Peptidase S1 domain-containing protein</fullName>
    </recommendedName>
</protein>
<dbReference type="Pfam" id="PF00089">
    <property type="entry name" value="Trypsin"/>
    <property type="match status" value="1"/>
</dbReference>
<dbReference type="SMART" id="SM00020">
    <property type="entry name" value="Tryp_SPc"/>
    <property type="match status" value="1"/>
</dbReference>
<evidence type="ECO:0000256" key="1">
    <source>
        <dbReference type="ARBA" id="ARBA00023157"/>
    </source>
</evidence>
<name>A0A820QQK4_9BILA</name>
<dbReference type="Gene3D" id="2.40.10.10">
    <property type="entry name" value="Trypsin-like serine proteases"/>
    <property type="match status" value="1"/>
</dbReference>
<dbReference type="GO" id="GO:0004252">
    <property type="term" value="F:serine-type endopeptidase activity"/>
    <property type="evidence" value="ECO:0007669"/>
    <property type="project" value="InterPro"/>
</dbReference>
<evidence type="ECO:0000313" key="6">
    <source>
        <dbReference type="Proteomes" id="UP000663862"/>
    </source>
</evidence>